<dbReference type="PANTHER" id="PTHR43020:SF2">
    <property type="entry name" value="MITOCHONDRIAL TRNA METHYLTHIOTRANSFERASE CDK5RAP1"/>
    <property type="match status" value="1"/>
</dbReference>
<dbReference type="PROSITE" id="PS51918">
    <property type="entry name" value="RADICAL_SAM"/>
    <property type="match status" value="1"/>
</dbReference>
<dbReference type="GO" id="GO:0046872">
    <property type="term" value="F:metal ion binding"/>
    <property type="evidence" value="ECO:0007669"/>
    <property type="project" value="UniProtKB-KW"/>
</dbReference>
<dbReference type="InterPro" id="IPR038135">
    <property type="entry name" value="Methylthiotransferase_N_sf"/>
</dbReference>
<evidence type="ECO:0000256" key="3">
    <source>
        <dbReference type="ARBA" id="ARBA00022485"/>
    </source>
</evidence>
<comment type="cofactor">
    <cofactor evidence="1">
        <name>[4Fe-4S] cluster</name>
        <dbReference type="ChEBI" id="CHEBI:49883"/>
    </cofactor>
</comment>
<dbReference type="PANTHER" id="PTHR43020">
    <property type="entry name" value="CDK5 REGULATORY SUBUNIT-ASSOCIATED PROTEIN 1"/>
    <property type="match status" value="1"/>
</dbReference>
<evidence type="ECO:0000259" key="11">
    <source>
        <dbReference type="PROSITE" id="PS51449"/>
    </source>
</evidence>
<feature type="domain" description="Radical SAM core" evidence="12">
    <location>
        <begin position="126"/>
        <end position="352"/>
    </location>
</feature>
<evidence type="ECO:0000256" key="1">
    <source>
        <dbReference type="ARBA" id="ARBA00001966"/>
    </source>
</evidence>
<dbReference type="EMBL" id="QXIS01000019">
    <property type="protein sequence ID" value="RIE06249.1"/>
    <property type="molecule type" value="Genomic_DNA"/>
</dbReference>
<evidence type="ECO:0000256" key="9">
    <source>
        <dbReference type="ARBA" id="ARBA00033765"/>
    </source>
</evidence>
<keyword evidence="14" id="KW-1185">Reference proteome</keyword>
<name>A0A398CYC4_9BACT</name>
<gene>
    <name evidence="13" type="ORF">SMC7_03300</name>
</gene>
<dbReference type="Proteomes" id="UP000266328">
    <property type="component" value="Unassembled WGS sequence"/>
</dbReference>
<comment type="function">
    <text evidence="2">Catalyzes the methylthiolation of N6-(dimethylallyl)adenosine (i(6)A), leading to the formation of 2-methylthio-N6-(dimethylallyl)adenosine (ms(2)i(6)A) at position 37 in tRNAs that read codons beginning with uridine.</text>
</comment>
<dbReference type="SUPFAM" id="SSF102114">
    <property type="entry name" value="Radical SAM enzymes"/>
    <property type="match status" value="1"/>
</dbReference>
<dbReference type="GO" id="GO:0051539">
    <property type="term" value="F:4 iron, 4 sulfur cluster binding"/>
    <property type="evidence" value="ECO:0007669"/>
    <property type="project" value="UniProtKB-KW"/>
</dbReference>
<dbReference type="Pfam" id="PF04055">
    <property type="entry name" value="Radical_SAM"/>
    <property type="match status" value="1"/>
</dbReference>
<evidence type="ECO:0000313" key="13">
    <source>
        <dbReference type="EMBL" id="RIE06249.1"/>
    </source>
</evidence>
<keyword evidence="6" id="KW-0479">Metal-binding</keyword>
<dbReference type="InterPro" id="IPR007197">
    <property type="entry name" value="rSAM"/>
</dbReference>
<dbReference type="PROSITE" id="PS50926">
    <property type="entry name" value="TRAM"/>
    <property type="match status" value="1"/>
</dbReference>
<keyword evidence="5" id="KW-0949">S-adenosyl-L-methionine</keyword>
<dbReference type="EC" id="2.8.4.3" evidence="9"/>
<dbReference type="InterPro" id="IPR020612">
    <property type="entry name" value="Methylthiotransferase_CS"/>
</dbReference>
<feature type="domain" description="MTTase N-terminal" evidence="11">
    <location>
        <begin position="2"/>
        <end position="116"/>
    </location>
</feature>
<evidence type="ECO:0000313" key="14">
    <source>
        <dbReference type="Proteomes" id="UP000266328"/>
    </source>
</evidence>
<proteinExistence type="predicted"/>
<dbReference type="Gene3D" id="3.80.30.20">
    <property type="entry name" value="tm_1862 like domain"/>
    <property type="match status" value="1"/>
</dbReference>
<dbReference type="InterPro" id="IPR013848">
    <property type="entry name" value="Methylthiotransferase_N"/>
</dbReference>
<protein>
    <recommendedName>
        <fullName evidence="9">tRNA-2-methylthio-N(6)-dimethylallyladenosine synthase</fullName>
        <ecNumber evidence="9">2.8.4.3</ecNumber>
    </recommendedName>
</protein>
<dbReference type="GO" id="GO:0005829">
    <property type="term" value="C:cytosol"/>
    <property type="evidence" value="ECO:0007669"/>
    <property type="project" value="TreeGrafter"/>
</dbReference>
<dbReference type="PROSITE" id="PS51449">
    <property type="entry name" value="MTTASE_N"/>
    <property type="match status" value="1"/>
</dbReference>
<dbReference type="InterPro" id="IPR023404">
    <property type="entry name" value="rSAM_horseshoe"/>
</dbReference>
<evidence type="ECO:0000256" key="4">
    <source>
        <dbReference type="ARBA" id="ARBA00022679"/>
    </source>
</evidence>
<reference evidence="13 14" key="1">
    <citation type="submission" date="2018-09" db="EMBL/GenBank/DDBJ databases">
        <title>Discovery and Ecogenomic Context for Candidatus Cryosericales, a Global Caldiserica Order Active in Thawing Permafrost.</title>
        <authorList>
            <person name="Martinez M.A."/>
            <person name="Woodcroft B.J."/>
            <person name="Ignacio Espinoza J.C."/>
            <person name="Zayed A."/>
            <person name="Singleton C.M."/>
            <person name="Boyd J."/>
            <person name="Li Y.-F."/>
            <person name="Purvine S."/>
            <person name="Maughan H."/>
            <person name="Hodgkins S.B."/>
            <person name="Anderson D."/>
            <person name="Sederholm M."/>
            <person name="Temperton B."/>
            <person name="Saleska S.R."/>
            <person name="Tyson G.W."/>
            <person name="Rich V.I."/>
        </authorList>
    </citation>
    <scope>NUCLEOTIDE SEQUENCE [LARGE SCALE GENOMIC DNA]</scope>
    <source>
        <strain evidence="13 14">SMC7</strain>
    </source>
</reference>
<dbReference type="InterPro" id="IPR006638">
    <property type="entry name" value="Elp3/MiaA/NifB-like_rSAM"/>
</dbReference>
<dbReference type="RefSeq" id="WP_119088949.1">
    <property type="nucleotide sequence ID" value="NZ_QXIS01000019.1"/>
</dbReference>
<evidence type="ECO:0000256" key="2">
    <source>
        <dbReference type="ARBA" id="ARBA00003234"/>
    </source>
</evidence>
<organism evidence="13 14">
    <name type="scientific">Candidatus Cryosericum terrychapinii</name>
    <dbReference type="NCBI Taxonomy" id="2290919"/>
    <lineage>
        <taxon>Bacteria</taxon>
        <taxon>Pseudomonadati</taxon>
        <taxon>Caldisericota/Cryosericota group</taxon>
        <taxon>Candidatus Cryosericota</taxon>
        <taxon>Candidatus Cryosericia</taxon>
        <taxon>Candidatus Cryosericales</taxon>
        <taxon>Candidatus Cryosericaceae</taxon>
        <taxon>Candidatus Cryosericum</taxon>
    </lineage>
</organism>
<evidence type="ECO:0000256" key="8">
    <source>
        <dbReference type="ARBA" id="ARBA00023014"/>
    </source>
</evidence>
<evidence type="ECO:0000256" key="7">
    <source>
        <dbReference type="ARBA" id="ARBA00023004"/>
    </source>
</evidence>
<dbReference type="InterPro" id="IPR005839">
    <property type="entry name" value="Methylthiotransferase"/>
</dbReference>
<keyword evidence="8" id="KW-0411">Iron-sulfur</keyword>
<dbReference type="NCBIfam" id="TIGR00089">
    <property type="entry name" value="MiaB/RimO family radical SAM methylthiotransferase"/>
    <property type="match status" value="1"/>
</dbReference>
<evidence type="ECO:0000259" key="12">
    <source>
        <dbReference type="PROSITE" id="PS51918"/>
    </source>
</evidence>
<evidence type="ECO:0000256" key="5">
    <source>
        <dbReference type="ARBA" id="ARBA00022691"/>
    </source>
</evidence>
<keyword evidence="3" id="KW-0004">4Fe-4S</keyword>
<dbReference type="SMART" id="SM00729">
    <property type="entry name" value="Elp3"/>
    <property type="match status" value="1"/>
</dbReference>
<dbReference type="GO" id="GO:0035597">
    <property type="term" value="F:tRNA-2-methylthio-N(6)-dimethylallyladenosine(37) synthase activity"/>
    <property type="evidence" value="ECO:0007669"/>
    <property type="project" value="UniProtKB-EC"/>
</dbReference>
<dbReference type="OrthoDB" id="9805215at2"/>
<dbReference type="InterPro" id="IPR002792">
    <property type="entry name" value="TRAM_dom"/>
</dbReference>
<dbReference type="SFLD" id="SFLDG01082">
    <property type="entry name" value="B12-binding_domain_containing"/>
    <property type="match status" value="1"/>
</dbReference>
<evidence type="ECO:0000259" key="10">
    <source>
        <dbReference type="PROSITE" id="PS50926"/>
    </source>
</evidence>
<dbReference type="SFLD" id="SFLDS00029">
    <property type="entry name" value="Radical_SAM"/>
    <property type="match status" value="1"/>
</dbReference>
<dbReference type="CDD" id="cd01335">
    <property type="entry name" value="Radical_SAM"/>
    <property type="match status" value="1"/>
</dbReference>
<dbReference type="Pfam" id="PF00919">
    <property type="entry name" value="UPF0004"/>
    <property type="match status" value="1"/>
</dbReference>
<accession>A0A398CYC4</accession>
<sequence length="418" mass="45721">MAGFLIKTFGCQFNELYSATIADALRRGGHRPSDSLGEASLVIINTCAVREKAEEKAFSFLGEAAKLVGASRIVFMGCTATLDRQRAVRIAGRGLNVVEGTAGMEQVLSLVGTIVPLGEVDCTAPRSLFPTADIELIRGCESYCTYCIVPRSRGPEVVIDAGEVLHRAERAIGSGFSELLFLGQNINRYRSSLGGLVETMFAVDELDGNFWFWFLSSHPANFTPEEVKRVMGLRHIEHRLHLPLQSGSDRILERMNRRYSIADYARLVEPIRENADWTLTTDIIVGFPGETNDDFAATVDVVRGFRFDGVFLAKYSDRPGTPASRMQDKVPPALIDERHSALLSIVQGLSEQSNQVLVGRCVDVLVLTVHAGGNAFGRSIDGRNVWFSCSEPAPGIGTFVSVTIDHGSREGLYGTRVC</sequence>
<keyword evidence="4 13" id="KW-0808">Transferase</keyword>
<dbReference type="Gene3D" id="3.40.50.12160">
    <property type="entry name" value="Methylthiotransferase, N-terminal domain"/>
    <property type="match status" value="1"/>
</dbReference>
<dbReference type="AlphaFoldDB" id="A0A398CYC4"/>
<comment type="caution">
    <text evidence="13">The sequence shown here is derived from an EMBL/GenBank/DDBJ whole genome shotgun (WGS) entry which is preliminary data.</text>
</comment>
<dbReference type="InterPro" id="IPR058240">
    <property type="entry name" value="rSAM_sf"/>
</dbReference>
<feature type="domain" description="TRAM" evidence="10">
    <location>
        <begin position="355"/>
        <end position="418"/>
    </location>
</feature>
<dbReference type="PROSITE" id="PS01278">
    <property type="entry name" value="MTTASE_RADICAL"/>
    <property type="match status" value="1"/>
</dbReference>
<keyword evidence="7" id="KW-0408">Iron</keyword>
<evidence type="ECO:0000256" key="6">
    <source>
        <dbReference type="ARBA" id="ARBA00022723"/>
    </source>
</evidence>